<reference evidence="2 3" key="1">
    <citation type="journal article" date="2012" name="Genome Biol.">
        <title>Genome and low-iron response of an oceanic diatom adapted to chronic iron limitation.</title>
        <authorList>
            <person name="Lommer M."/>
            <person name="Specht M."/>
            <person name="Roy A.S."/>
            <person name="Kraemer L."/>
            <person name="Andreson R."/>
            <person name="Gutowska M.A."/>
            <person name="Wolf J."/>
            <person name="Bergner S.V."/>
            <person name="Schilhabel M.B."/>
            <person name="Klostermeier U.C."/>
            <person name="Beiko R.G."/>
            <person name="Rosenstiel P."/>
            <person name="Hippler M."/>
            <person name="Laroche J."/>
        </authorList>
    </citation>
    <scope>NUCLEOTIDE SEQUENCE [LARGE SCALE GENOMIC DNA]</scope>
    <source>
        <strain evidence="2 3">CCMP1005</strain>
    </source>
</reference>
<evidence type="ECO:0000313" key="2">
    <source>
        <dbReference type="EMBL" id="EJK59107.1"/>
    </source>
</evidence>
<dbReference type="EMBL" id="AGNL01023610">
    <property type="protein sequence ID" value="EJK59107.1"/>
    <property type="molecule type" value="Genomic_DNA"/>
</dbReference>
<keyword evidence="3" id="KW-1185">Reference proteome</keyword>
<feature type="compositionally biased region" description="Basic and acidic residues" evidence="1">
    <location>
        <begin position="237"/>
        <end position="248"/>
    </location>
</feature>
<gene>
    <name evidence="2" type="ORF">THAOC_20711</name>
</gene>
<name>K0SKY1_THAOC</name>
<organism evidence="2 3">
    <name type="scientific">Thalassiosira oceanica</name>
    <name type="common">Marine diatom</name>
    <dbReference type="NCBI Taxonomy" id="159749"/>
    <lineage>
        <taxon>Eukaryota</taxon>
        <taxon>Sar</taxon>
        <taxon>Stramenopiles</taxon>
        <taxon>Ochrophyta</taxon>
        <taxon>Bacillariophyta</taxon>
        <taxon>Coscinodiscophyceae</taxon>
        <taxon>Thalassiosirophycidae</taxon>
        <taxon>Thalassiosirales</taxon>
        <taxon>Thalassiosiraceae</taxon>
        <taxon>Thalassiosira</taxon>
    </lineage>
</organism>
<sequence length="282" mass="30320">MFTQSPSHPVTRFCFLRTGQYANTLGSGERAADIIDAAATGVGVLSSPVDPGLCAQNRRTSGPSTTARSDPPGLLGSSVPEARRGGGHGLILPRGSAAKKVARHDGHPPTATSRVRDGAELVGDGRISRPPTDEVSPARAHRGRSLPALHAPLGERGGEDESIALGGRPRPSTEQSNDVDSRHPRVVGLVIVSTSSKERRNFPWRGGGRSRSTTRSNRRLGEKRTSFRRGGNGRHCVVKEARAKRDQEAMSSAQRDARNQKRENRATSRGNSWDHGGHRLHR</sequence>
<feature type="compositionally biased region" description="Basic and acidic residues" evidence="1">
    <location>
        <begin position="255"/>
        <end position="266"/>
    </location>
</feature>
<dbReference type="Proteomes" id="UP000266841">
    <property type="component" value="Unassembled WGS sequence"/>
</dbReference>
<proteinExistence type="predicted"/>
<evidence type="ECO:0000313" key="3">
    <source>
        <dbReference type="Proteomes" id="UP000266841"/>
    </source>
</evidence>
<feature type="region of interest" description="Disordered" evidence="1">
    <location>
        <begin position="46"/>
        <end position="282"/>
    </location>
</feature>
<comment type="caution">
    <text evidence="2">The sequence shown here is derived from an EMBL/GenBank/DDBJ whole genome shotgun (WGS) entry which is preliminary data.</text>
</comment>
<accession>K0SKY1</accession>
<protein>
    <submittedName>
        <fullName evidence="2">Uncharacterized protein</fullName>
    </submittedName>
</protein>
<feature type="compositionally biased region" description="Polar residues" evidence="1">
    <location>
        <begin position="57"/>
        <end position="68"/>
    </location>
</feature>
<dbReference type="AlphaFoldDB" id="K0SKY1"/>
<evidence type="ECO:0000256" key="1">
    <source>
        <dbReference type="SAM" id="MobiDB-lite"/>
    </source>
</evidence>